<keyword evidence="2" id="KW-1185">Reference proteome</keyword>
<evidence type="ECO:0000313" key="2">
    <source>
        <dbReference type="Proteomes" id="UP000269221"/>
    </source>
</evidence>
<comment type="caution">
    <text evidence="1">The sequence shown here is derived from an EMBL/GenBank/DDBJ whole genome shotgun (WGS) entry which is preliminary data.</text>
</comment>
<gene>
    <name evidence="1" type="ORF">DUI87_24514</name>
</gene>
<evidence type="ECO:0000313" key="1">
    <source>
        <dbReference type="EMBL" id="RMB98969.1"/>
    </source>
</evidence>
<dbReference type="EMBL" id="QRBI01000151">
    <property type="protein sequence ID" value="RMB98969.1"/>
    <property type="molecule type" value="Genomic_DNA"/>
</dbReference>
<organism evidence="1 2">
    <name type="scientific">Hirundo rustica rustica</name>
    <dbReference type="NCBI Taxonomy" id="333673"/>
    <lineage>
        <taxon>Eukaryota</taxon>
        <taxon>Metazoa</taxon>
        <taxon>Chordata</taxon>
        <taxon>Craniata</taxon>
        <taxon>Vertebrata</taxon>
        <taxon>Euteleostomi</taxon>
        <taxon>Archelosauria</taxon>
        <taxon>Archosauria</taxon>
        <taxon>Dinosauria</taxon>
        <taxon>Saurischia</taxon>
        <taxon>Theropoda</taxon>
        <taxon>Coelurosauria</taxon>
        <taxon>Aves</taxon>
        <taxon>Neognathae</taxon>
        <taxon>Neoaves</taxon>
        <taxon>Telluraves</taxon>
        <taxon>Australaves</taxon>
        <taxon>Passeriformes</taxon>
        <taxon>Sylvioidea</taxon>
        <taxon>Hirundinidae</taxon>
        <taxon>Hirundo</taxon>
    </lineage>
</organism>
<reference evidence="1 2" key="1">
    <citation type="submission" date="2018-07" db="EMBL/GenBank/DDBJ databases">
        <title>A high quality draft genome assembly of the barn swallow (H. rustica rustica).</title>
        <authorList>
            <person name="Formenti G."/>
            <person name="Chiara M."/>
            <person name="Poveda L."/>
            <person name="Francoijs K.-J."/>
            <person name="Bonisoli-Alquati A."/>
            <person name="Canova L."/>
            <person name="Gianfranceschi L."/>
            <person name="Horner D.S."/>
            <person name="Saino N."/>
        </authorList>
    </citation>
    <scope>NUCLEOTIDE SEQUENCE [LARGE SCALE GENOMIC DNA]</scope>
    <source>
        <strain evidence="1">Chelidonia</strain>
        <tissue evidence="1">Blood</tissue>
    </source>
</reference>
<name>A0A3M0JJV8_HIRRU</name>
<protein>
    <submittedName>
        <fullName evidence="1">Uncharacterized protein</fullName>
    </submittedName>
</protein>
<accession>A0A3M0JJV8</accession>
<dbReference type="Proteomes" id="UP000269221">
    <property type="component" value="Unassembled WGS sequence"/>
</dbReference>
<dbReference type="STRING" id="333673.A0A3M0JJV8"/>
<sequence length="100" mass="11361">MPCVNLISRRGRTLFVVIGHGEFTVTVPLSSALVRAHLKSWVQFWAPHHEKGIEGLECVQEKGMELGRGLEHKFDEEKLGGLSLDKKRLREDLALYHSLK</sequence>
<proteinExistence type="predicted"/>
<dbReference type="AlphaFoldDB" id="A0A3M0JJV8"/>